<keyword evidence="2" id="KW-0808">Transferase</keyword>
<evidence type="ECO:0000313" key="3">
    <source>
        <dbReference type="Proteomes" id="UP000256845"/>
    </source>
</evidence>
<dbReference type="AlphaFoldDB" id="A0A3D9HSP2"/>
<organism evidence="2 3">
    <name type="scientific">Aestuariispira insulae</name>
    <dbReference type="NCBI Taxonomy" id="1461337"/>
    <lineage>
        <taxon>Bacteria</taxon>
        <taxon>Pseudomonadati</taxon>
        <taxon>Pseudomonadota</taxon>
        <taxon>Alphaproteobacteria</taxon>
        <taxon>Rhodospirillales</taxon>
        <taxon>Kiloniellaceae</taxon>
        <taxon>Aestuariispira</taxon>
    </lineage>
</organism>
<dbReference type="PROSITE" id="PS51186">
    <property type="entry name" value="GNAT"/>
    <property type="match status" value="1"/>
</dbReference>
<evidence type="ECO:0000313" key="2">
    <source>
        <dbReference type="EMBL" id="RED52528.1"/>
    </source>
</evidence>
<gene>
    <name evidence="2" type="ORF">DFP90_102550</name>
</gene>
<reference evidence="2 3" key="1">
    <citation type="submission" date="2018-07" db="EMBL/GenBank/DDBJ databases">
        <title>Genomic Encyclopedia of Type Strains, Phase III (KMG-III): the genomes of soil and plant-associated and newly described type strains.</title>
        <authorList>
            <person name="Whitman W."/>
        </authorList>
    </citation>
    <scope>NUCLEOTIDE SEQUENCE [LARGE SCALE GENOMIC DNA]</scope>
    <source>
        <strain evidence="2 3">CECT 8488</strain>
    </source>
</reference>
<comment type="caution">
    <text evidence="2">The sequence shown here is derived from an EMBL/GenBank/DDBJ whole genome shotgun (WGS) entry which is preliminary data.</text>
</comment>
<dbReference type="GO" id="GO:0016747">
    <property type="term" value="F:acyltransferase activity, transferring groups other than amino-acyl groups"/>
    <property type="evidence" value="ECO:0007669"/>
    <property type="project" value="InterPro"/>
</dbReference>
<sequence length="171" mass="19686">MTLPHIETERLLLRPRTLDDLESCLAMDRDPEVTKFVDGPWDEPDEHRAFILERMRSDYPDGLGYWTVTKLRQPDCFLGWILLLPYHWFENEVEIGWRFAKANWGQGYATEAAASALDHAVYSLGLNKIVADIHPENFASQKVAEKIGLIPVDNRQIDGMNMVSYQMPHSV</sequence>
<dbReference type="InterPro" id="IPR016181">
    <property type="entry name" value="Acyl_CoA_acyltransferase"/>
</dbReference>
<dbReference type="PANTHER" id="PTHR43792">
    <property type="entry name" value="GNAT FAMILY, PUTATIVE (AFU_ORTHOLOGUE AFUA_3G00765)-RELATED-RELATED"/>
    <property type="match status" value="1"/>
</dbReference>
<dbReference type="Proteomes" id="UP000256845">
    <property type="component" value="Unassembled WGS sequence"/>
</dbReference>
<dbReference type="Gene3D" id="3.40.630.30">
    <property type="match status" value="1"/>
</dbReference>
<name>A0A3D9HSP2_9PROT</name>
<protein>
    <submittedName>
        <fullName evidence="2">RimJ/RimL family protein N-acetyltransferase</fullName>
    </submittedName>
</protein>
<keyword evidence="3" id="KW-1185">Reference proteome</keyword>
<dbReference type="SUPFAM" id="SSF55729">
    <property type="entry name" value="Acyl-CoA N-acyltransferases (Nat)"/>
    <property type="match status" value="1"/>
</dbReference>
<dbReference type="Pfam" id="PF13302">
    <property type="entry name" value="Acetyltransf_3"/>
    <property type="match status" value="1"/>
</dbReference>
<evidence type="ECO:0000259" key="1">
    <source>
        <dbReference type="PROSITE" id="PS51186"/>
    </source>
</evidence>
<feature type="domain" description="N-acetyltransferase" evidence="1">
    <location>
        <begin position="11"/>
        <end position="171"/>
    </location>
</feature>
<dbReference type="EMBL" id="QRDW01000002">
    <property type="protein sequence ID" value="RED52528.1"/>
    <property type="molecule type" value="Genomic_DNA"/>
</dbReference>
<proteinExistence type="predicted"/>
<accession>A0A3D9HSP2</accession>
<dbReference type="PANTHER" id="PTHR43792:SF1">
    <property type="entry name" value="N-ACETYLTRANSFERASE DOMAIN-CONTAINING PROTEIN"/>
    <property type="match status" value="1"/>
</dbReference>
<dbReference type="InterPro" id="IPR000182">
    <property type="entry name" value="GNAT_dom"/>
</dbReference>
<dbReference type="RefSeq" id="WP_218044617.1">
    <property type="nucleotide sequence ID" value="NZ_QRDW01000002.1"/>
</dbReference>
<dbReference type="InterPro" id="IPR051531">
    <property type="entry name" value="N-acetyltransferase"/>
</dbReference>